<protein>
    <recommendedName>
        <fullName evidence="3">DUF2917 domain-containing protein</fullName>
    </recommendedName>
</protein>
<reference evidence="2" key="1">
    <citation type="submission" date="2016-10" db="EMBL/GenBank/DDBJ databases">
        <authorList>
            <person name="Varghese N."/>
            <person name="Submissions S."/>
        </authorList>
    </citation>
    <scope>NUCLEOTIDE SEQUENCE [LARGE SCALE GENOMIC DNA]</scope>
    <source>
        <strain evidence="2">CGMCC 1.11014</strain>
    </source>
</reference>
<dbReference type="Proteomes" id="UP000199391">
    <property type="component" value="Unassembled WGS sequence"/>
</dbReference>
<organism evidence="1 2">
    <name type="scientific">Pseudoduganella namucuonensis</name>
    <dbReference type="NCBI Taxonomy" id="1035707"/>
    <lineage>
        <taxon>Bacteria</taxon>
        <taxon>Pseudomonadati</taxon>
        <taxon>Pseudomonadota</taxon>
        <taxon>Betaproteobacteria</taxon>
        <taxon>Burkholderiales</taxon>
        <taxon>Oxalobacteraceae</taxon>
        <taxon>Telluria group</taxon>
        <taxon>Pseudoduganella</taxon>
    </lineage>
</organism>
<keyword evidence="2" id="KW-1185">Reference proteome</keyword>
<dbReference type="EMBL" id="FPBO01000003">
    <property type="protein sequence ID" value="SFU43971.1"/>
    <property type="molecule type" value="Genomic_DNA"/>
</dbReference>
<dbReference type="Pfam" id="PF11142">
    <property type="entry name" value="DUF2917"/>
    <property type="match status" value="1"/>
</dbReference>
<gene>
    <name evidence="1" type="ORF">SAMN05216552_100379</name>
</gene>
<sequence length="114" mass="11870">MRYILDPREAAALAPARATRLHCVTGLLWLVGQRDGADRLLAAGESADLPAGQRHYLSSLGAAGPAAFELSAPVALETAGVSRVSWLGVAPPVPGVRSARSALGGLLERLRHLL</sequence>
<dbReference type="RefSeq" id="WP_177306949.1">
    <property type="nucleotide sequence ID" value="NZ_FPBO01000003.1"/>
</dbReference>
<proteinExistence type="predicted"/>
<evidence type="ECO:0000313" key="1">
    <source>
        <dbReference type="EMBL" id="SFU43971.1"/>
    </source>
</evidence>
<dbReference type="InterPro" id="IPR021317">
    <property type="entry name" value="DUF2917"/>
</dbReference>
<name>A0A1I7G6J9_9BURK</name>
<evidence type="ECO:0008006" key="3">
    <source>
        <dbReference type="Google" id="ProtNLM"/>
    </source>
</evidence>
<evidence type="ECO:0000313" key="2">
    <source>
        <dbReference type="Proteomes" id="UP000199391"/>
    </source>
</evidence>
<accession>A0A1I7G6J9</accession>
<dbReference type="AlphaFoldDB" id="A0A1I7G6J9"/>